<dbReference type="OrthoDB" id="8354356at2759"/>
<organism evidence="2">
    <name type="scientific">Oppiella nova</name>
    <dbReference type="NCBI Taxonomy" id="334625"/>
    <lineage>
        <taxon>Eukaryota</taxon>
        <taxon>Metazoa</taxon>
        <taxon>Ecdysozoa</taxon>
        <taxon>Arthropoda</taxon>
        <taxon>Chelicerata</taxon>
        <taxon>Arachnida</taxon>
        <taxon>Acari</taxon>
        <taxon>Acariformes</taxon>
        <taxon>Sarcoptiformes</taxon>
        <taxon>Oribatida</taxon>
        <taxon>Brachypylina</taxon>
        <taxon>Oppioidea</taxon>
        <taxon>Oppiidae</taxon>
        <taxon>Oppiella</taxon>
    </lineage>
</organism>
<sequence>MRSMITILTLLFVVFTIGDFKNVNQRYAKTIPKVADSFKATFVNEFKQGHNVSTYPDNSANNCWVCDSPCAMIYCCDDGYPQCCIVGGYCDFKNVNQKYAKTIPRVSQQFKGTFAEDFKQGKNSSAFALNSANNCWVCDSPCAMIYCCDDGYPQCCIVGGYCGCCTN</sequence>
<name>A0A7R9M354_9ACAR</name>
<dbReference type="AlphaFoldDB" id="A0A7R9M354"/>
<feature type="chain" id="PRO_5036403575" evidence="1">
    <location>
        <begin position="19"/>
        <end position="167"/>
    </location>
</feature>
<reference evidence="2" key="1">
    <citation type="submission" date="2020-11" db="EMBL/GenBank/DDBJ databases">
        <authorList>
            <person name="Tran Van P."/>
        </authorList>
    </citation>
    <scope>NUCLEOTIDE SEQUENCE</scope>
</reference>
<gene>
    <name evidence="2" type="ORF">ONB1V03_LOCUS9317</name>
</gene>
<keyword evidence="1" id="KW-0732">Signal</keyword>
<proteinExistence type="predicted"/>
<accession>A0A7R9M354</accession>
<dbReference type="Proteomes" id="UP000728032">
    <property type="component" value="Unassembled WGS sequence"/>
</dbReference>
<evidence type="ECO:0000256" key="1">
    <source>
        <dbReference type="SAM" id="SignalP"/>
    </source>
</evidence>
<feature type="signal peptide" evidence="1">
    <location>
        <begin position="1"/>
        <end position="18"/>
    </location>
</feature>
<keyword evidence="3" id="KW-1185">Reference proteome</keyword>
<evidence type="ECO:0000313" key="3">
    <source>
        <dbReference type="Proteomes" id="UP000728032"/>
    </source>
</evidence>
<protein>
    <submittedName>
        <fullName evidence="2">Uncharacterized protein</fullName>
    </submittedName>
</protein>
<dbReference type="EMBL" id="CAJPVJ010005795">
    <property type="protein sequence ID" value="CAG2169843.1"/>
    <property type="molecule type" value="Genomic_DNA"/>
</dbReference>
<dbReference type="EMBL" id="OC920620">
    <property type="protein sequence ID" value="CAD7652656.1"/>
    <property type="molecule type" value="Genomic_DNA"/>
</dbReference>
<evidence type="ECO:0000313" key="2">
    <source>
        <dbReference type="EMBL" id="CAD7652656.1"/>
    </source>
</evidence>